<dbReference type="AlphaFoldDB" id="A0AAJ5WQ29"/>
<accession>A0AAJ5WQ29</accession>
<dbReference type="InterPro" id="IPR008984">
    <property type="entry name" value="SMAD_FHA_dom_sf"/>
</dbReference>
<proteinExistence type="predicted"/>
<evidence type="ECO:0000259" key="1">
    <source>
        <dbReference type="PROSITE" id="PS50006"/>
    </source>
</evidence>
<dbReference type="PROSITE" id="PS50006">
    <property type="entry name" value="FHA_DOMAIN"/>
    <property type="match status" value="1"/>
</dbReference>
<protein>
    <submittedName>
        <fullName evidence="2">FHA domain-containing protein</fullName>
    </submittedName>
</protein>
<dbReference type="Proteomes" id="UP001220610">
    <property type="component" value="Chromosome"/>
</dbReference>
<reference evidence="2" key="1">
    <citation type="submission" date="2023-03" db="EMBL/GenBank/DDBJ databases">
        <title>Andean soil-derived lignocellulolytic bacterial consortium as a source of novel taxa and putative plastic-active enzymes.</title>
        <authorList>
            <person name="Diaz-Garcia L."/>
            <person name="Chuvochina M."/>
            <person name="Feuerriegel G."/>
            <person name="Bunk B."/>
            <person name="Sproer C."/>
            <person name="Streit W.R."/>
            <person name="Rodriguez L.M."/>
            <person name="Overmann J."/>
            <person name="Jimenez D.J."/>
        </authorList>
    </citation>
    <scope>NUCLEOTIDE SEQUENCE</scope>
    <source>
        <strain evidence="2">MAG 7</strain>
    </source>
</reference>
<name>A0AAJ5WQ29_9BACT</name>
<organism evidence="2 3">
    <name type="scientific">Candidatus Pseudobacter hemicellulosilyticus</name>
    <dbReference type="NCBI Taxonomy" id="3121375"/>
    <lineage>
        <taxon>Bacteria</taxon>
        <taxon>Pseudomonadati</taxon>
        <taxon>Bacteroidota</taxon>
        <taxon>Chitinophagia</taxon>
        <taxon>Chitinophagales</taxon>
        <taxon>Chitinophagaceae</taxon>
        <taxon>Pseudobacter</taxon>
    </lineage>
</organism>
<sequence length="270" mass="30243">MKKLFAKASMPDNSLPATLLKREAITAFILHALQPYVDEKSLSLAALHLYVHCENHEQEEAAGVALCVDRPGLFRTEHLERKLQNHFIQLEPDWVFSWSLINGPLPEHCIQEGALGLTVRRAGERNTARQSTARLEVLSGQAACSSYLLDPQVQQKYFIGRTNQPQLASGRIRRNDIAFLDSDETGYDENAGRANAHVSRDHAYIIYDPAQDQYFLYPDKGGLPENGNKTRVHTADDKVKHLTIQGVAHALQHEDQIELGGAAVLLFTRQ</sequence>
<evidence type="ECO:0000313" key="2">
    <source>
        <dbReference type="EMBL" id="WEK33613.1"/>
    </source>
</evidence>
<dbReference type="SUPFAM" id="SSF49879">
    <property type="entry name" value="SMAD/FHA domain"/>
    <property type="match status" value="1"/>
</dbReference>
<dbReference type="CDD" id="cd00060">
    <property type="entry name" value="FHA"/>
    <property type="match status" value="1"/>
</dbReference>
<dbReference type="Gene3D" id="2.60.200.20">
    <property type="match status" value="1"/>
</dbReference>
<dbReference type="EMBL" id="CP119311">
    <property type="protein sequence ID" value="WEK33613.1"/>
    <property type="molecule type" value="Genomic_DNA"/>
</dbReference>
<feature type="domain" description="FHA" evidence="1">
    <location>
        <begin position="157"/>
        <end position="227"/>
    </location>
</feature>
<dbReference type="InterPro" id="IPR000253">
    <property type="entry name" value="FHA_dom"/>
</dbReference>
<gene>
    <name evidence="2" type="ORF">P0Y53_14065</name>
</gene>
<evidence type="ECO:0000313" key="3">
    <source>
        <dbReference type="Proteomes" id="UP001220610"/>
    </source>
</evidence>